<dbReference type="PANTHER" id="PTHR24092">
    <property type="entry name" value="PROBABLE PHOSPHOLIPID-TRANSPORTING ATPASE"/>
    <property type="match status" value="1"/>
</dbReference>
<dbReference type="Proteomes" id="UP000094043">
    <property type="component" value="Chromosome 4"/>
</dbReference>
<dbReference type="PROSITE" id="PS00154">
    <property type="entry name" value="ATPASE_E1_E2"/>
    <property type="match status" value="1"/>
</dbReference>
<dbReference type="GO" id="GO:0005886">
    <property type="term" value="C:plasma membrane"/>
    <property type="evidence" value="ECO:0007669"/>
    <property type="project" value="TreeGrafter"/>
</dbReference>
<feature type="region of interest" description="Disordered" evidence="18">
    <location>
        <begin position="1382"/>
        <end position="1415"/>
    </location>
</feature>
<dbReference type="PRINTS" id="PR00119">
    <property type="entry name" value="CATATPASE"/>
</dbReference>
<dbReference type="EMBL" id="CP143787">
    <property type="protein sequence ID" value="WVN88853.1"/>
    <property type="molecule type" value="Genomic_DNA"/>
</dbReference>
<reference evidence="19" key="2">
    <citation type="journal article" date="2022" name="Elife">
        <title>Obligate sexual reproduction of a homothallic fungus closely related to the Cryptococcus pathogenic species complex.</title>
        <authorList>
            <person name="Passer A.R."/>
            <person name="Clancey S.A."/>
            <person name="Shea T."/>
            <person name="David-Palma M."/>
            <person name="Averette A.F."/>
            <person name="Boekhout T."/>
            <person name="Porcel B.M."/>
            <person name="Nowrousian M."/>
            <person name="Cuomo C.A."/>
            <person name="Sun S."/>
            <person name="Heitman J."/>
            <person name="Coelho M.A."/>
        </authorList>
    </citation>
    <scope>NUCLEOTIDE SEQUENCE</scope>
    <source>
        <strain evidence="19">CBS 7841</strain>
    </source>
</reference>
<evidence type="ECO:0000313" key="20">
    <source>
        <dbReference type="Proteomes" id="UP000094043"/>
    </source>
</evidence>
<feature type="binding site" evidence="15">
    <location>
        <position position="990"/>
    </location>
    <ligand>
        <name>ATP</name>
        <dbReference type="ChEBI" id="CHEBI:30616"/>
    </ligand>
</feature>
<dbReference type="InterPro" id="IPR044492">
    <property type="entry name" value="P_typ_ATPase_HD_dom"/>
</dbReference>
<dbReference type="FunFam" id="3.40.1110.10:FF:000087">
    <property type="entry name" value="Phospholipid-transporting ATPase"/>
    <property type="match status" value="1"/>
</dbReference>
<keyword evidence="20" id="KW-1185">Reference proteome</keyword>
<feature type="region of interest" description="Disordered" evidence="18">
    <location>
        <begin position="1325"/>
        <end position="1344"/>
    </location>
</feature>
<organism evidence="19 20">
    <name type="scientific">Cryptococcus depauperatus CBS 7841</name>
    <dbReference type="NCBI Taxonomy" id="1295531"/>
    <lineage>
        <taxon>Eukaryota</taxon>
        <taxon>Fungi</taxon>
        <taxon>Dikarya</taxon>
        <taxon>Basidiomycota</taxon>
        <taxon>Agaricomycotina</taxon>
        <taxon>Tremellomycetes</taxon>
        <taxon>Tremellales</taxon>
        <taxon>Cryptococcaceae</taxon>
        <taxon>Cryptococcus</taxon>
    </lineage>
</organism>
<dbReference type="EC" id="7.6.2.1" evidence="17"/>
<evidence type="ECO:0000256" key="7">
    <source>
        <dbReference type="ARBA" id="ARBA00022840"/>
    </source>
</evidence>
<feature type="binding site" evidence="15">
    <location>
        <position position="1019"/>
    </location>
    <ligand>
        <name>ATP</name>
        <dbReference type="ChEBI" id="CHEBI:30616"/>
    </ligand>
</feature>
<feature type="transmembrane region" description="Helical" evidence="17">
    <location>
        <begin position="1222"/>
        <end position="1243"/>
    </location>
</feature>
<feature type="binding site" evidence="16">
    <location>
        <position position="538"/>
    </location>
    <ligand>
        <name>Mg(2+)</name>
        <dbReference type="ChEBI" id="CHEBI:18420"/>
    </ligand>
</feature>
<dbReference type="Gene3D" id="3.40.50.1000">
    <property type="entry name" value="HAD superfamily/HAD-like"/>
    <property type="match status" value="2"/>
</dbReference>
<dbReference type="SFLD" id="SFLDF00027">
    <property type="entry name" value="p-type_atpase"/>
    <property type="match status" value="1"/>
</dbReference>
<evidence type="ECO:0000313" key="19">
    <source>
        <dbReference type="EMBL" id="WVN88853.1"/>
    </source>
</evidence>
<reference evidence="19" key="3">
    <citation type="submission" date="2024-01" db="EMBL/GenBank/DDBJ databases">
        <authorList>
            <person name="Coelho M.A."/>
            <person name="David-Palma M."/>
            <person name="Shea T."/>
            <person name="Sun S."/>
            <person name="Cuomo C.A."/>
            <person name="Heitman J."/>
        </authorList>
    </citation>
    <scope>NUCLEOTIDE SEQUENCE</scope>
    <source>
        <strain evidence="19">CBS 7841</strain>
    </source>
</reference>
<feature type="binding site" evidence="15">
    <location>
        <position position="782"/>
    </location>
    <ligand>
        <name>ATP</name>
        <dbReference type="ChEBI" id="CHEBI:30616"/>
    </ligand>
</feature>
<dbReference type="GO" id="GO:0000287">
    <property type="term" value="F:magnesium ion binding"/>
    <property type="evidence" value="ECO:0007669"/>
    <property type="project" value="UniProtKB-UniRule"/>
</dbReference>
<keyword evidence="6 15" id="KW-0547">Nucleotide-binding</keyword>
<feature type="compositionally biased region" description="Basic and acidic residues" evidence="18">
    <location>
        <begin position="602"/>
        <end position="613"/>
    </location>
</feature>
<evidence type="ECO:0000256" key="5">
    <source>
        <dbReference type="ARBA" id="ARBA00022723"/>
    </source>
</evidence>
<feature type="binding site" evidence="15">
    <location>
        <position position="678"/>
    </location>
    <ligand>
        <name>ATP</name>
        <dbReference type="ChEBI" id="CHEBI:30616"/>
    </ligand>
</feature>
<feature type="binding site" evidence="16">
    <location>
        <position position="1016"/>
    </location>
    <ligand>
        <name>Mg(2+)</name>
        <dbReference type="ChEBI" id="CHEBI:18420"/>
    </ligand>
</feature>
<dbReference type="SUPFAM" id="SSF81653">
    <property type="entry name" value="Calcium ATPase, transduction domain A"/>
    <property type="match status" value="1"/>
</dbReference>
<comment type="cofactor">
    <cofactor evidence="16">
        <name>Mg(2+)</name>
        <dbReference type="ChEBI" id="CHEBI:18420"/>
    </cofactor>
</comment>
<feature type="active site" description="4-aspartylphosphate intermediate" evidence="14">
    <location>
        <position position="538"/>
    </location>
</feature>
<feature type="binding site" evidence="15">
    <location>
        <position position="996"/>
    </location>
    <ligand>
        <name>ATP</name>
        <dbReference type="ChEBI" id="CHEBI:30616"/>
    </ligand>
</feature>
<feature type="transmembrane region" description="Helical" evidence="17">
    <location>
        <begin position="121"/>
        <end position="139"/>
    </location>
</feature>
<proteinExistence type="inferred from homology"/>
<feature type="transmembrane region" description="Helical" evidence="17">
    <location>
        <begin position="1105"/>
        <end position="1126"/>
    </location>
</feature>
<feature type="binding site" evidence="16">
    <location>
        <position position="1020"/>
    </location>
    <ligand>
        <name>Mg(2+)</name>
        <dbReference type="ChEBI" id="CHEBI:18420"/>
    </ligand>
</feature>
<evidence type="ECO:0000256" key="8">
    <source>
        <dbReference type="ARBA" id="ARBA00022842"/>
    </source>
</evidence>
<dbReference type="KEGG" id="cdep:91088277"/>
<evidence type="ECO:0000256" key="17">
    <source>
        <dbReference type="RuleBase" id="RU362033"/>
    </source>
</evidence>
<dbReference type="PANTHER" id="PTHR24092:SF153">
    <property type="entry name" value="PHOSPHOLIPID-TRANSPORTING ATPASE"/>
    <property type="match status" value="1"/>
</dbReference>
<dbReference type="SFLD" id="SFLDS00003">
    <property type="entry name" value="Haloacid_Dehalogenase"/>
    <property type="match status" value="1"/>
</dbReference>
<dbReference type="InterPro" id="IPR006539">
    <property type="entry name" value="P-type_ATPase_IV"/>
</dbReference>
<evidence type="ECO:0000256" key="13">
    <source>
        <dbReference type="ARBA" id="ARBA00049128"/>
    </source>
</evidence>
<protein>
    <recommendedName>
        <fullName evidence="17">Phospholipid-transporting ATPase</fullName>
        <ecNumber evidence="17">7.6.2.1</ecNumber>
    </recommendedName>
</protein>
<keyword evidence="5 16" id="KW-0479">Metal-binding</keyword>
<dbReference type="GO" id="GO:0016887">
    <property type="term" value="F:ATP hydrolysis activity"/>
    <property type="evidence" value="ECO:0007669"/>
    <property type="project" value="InterPro"/>
</dbReference>
<feature type="region of interest" description="Disordered" evidence="18">
    <location>
        <begin position="561"/>
        <end position="614"/>
    </location>
</feature>
<keyword evidence="11 17" id="KW-0472">Membrane</keyword>
<sequence length="1564" mass="176072">MSTSTSMKPLVPRSKKHNPNWFDRAVTKPLSSLAPSKLFARKNRPGIARSVFINEPLPEDYHDKKGRVLKMHCFPTNQNVTSKYTIITFLPKNLLEQFRRVANVFFLAINILQFFPKFSTISPGLVILPLIIVLLITAIKDGYEDIKRHQADYRTNHAVVHALGGVGYENVNPMSHKEKTFMRAISLPKRKSKKAKKTEKAAKLATHGDAVSTEILAAERSFESESQSQNRGLERLRSQVSNWDDDPEAGDVPAELGWHRTIWEDVKVGDIVKIYENEQFPADIVICSTSEEEDVAYIETKNLDGETNLKSRNGISGLSHLNSAAACVKARLRVDLDAPEANMFRLNGAVINLEERGTDGEYPVHPITLDTSLLRGCVLRNTAWVIGIVAFTGQDTKIIQNAGATPSKRSKVERQMNPQVIINLTLLAVIAMVCAIVDHTNEVRWKREEAYWMLYANSKGDNPNINGLVTFANAFITFQNIVPISLYISIEAVRTIQAAFIYWDRDIKYKKDGVTTRTMARSWNLSDDLGQIEYIFSDKTGTLTQNAMIFRQCSVGGKIYAGDGKPPSHPTITHQHTAPRHKTNENDEGRPGPNSASSSDDSDPKREIEDSSDVKVALPKEVLAAFHNDELDKDLEAHDTEQSRILHGFFAVLGLCHTVLAAEPEPGVIEYKAQSPDEAALVQSAADVGFVFRGRDHNILRMSTPFNDETDEYELLHVLEFNSARKRMSVILRKMDEDGKIFLLCKGADNVIFERLTRDDGQAEMKERIDQDLQYFASEGLRTLCLAYRVLDPRVYELWAKKYHEATVALQEREEQIEEVSSMIEQDLILLGATAIEDKLQDGVPETISDLKRAGIKIWVATGDKLETAVAIGYTTNLLTNDTNLIVIREGRHSIKDQLREALEAFFSEDVGIRRSLSRMNSGRNSTNVPRLTRVNTGVQSLVGRDNGTRPGGFSLVIEGHALTHCFDDEEIEALLLALSTKCNTVICCRVSPLQKAQIVHLIKDNLGVMCLAIGDGANDVSMIQAADVGVGISGEEGLQAVNSSDYAIAQFRYLKRLLLVHGHWSYFRNSNMILNFFYKNIIGIGVLFWFMIYCGWSTTYVFAYIYLLFWNVFWTIAPVIAIGLFDRNIDGETLMALPELYRRSREGRYFGLKRFFYYILEGTYQSAVIYFFIHYTYVTTTTRGDGYDVYMYEMSTTQAIAAVMVANLFSGLNIDAWTGWVWFAVWFGPFLVWVFTAIYSIIPPSSFYTGVYGNDVFLFRSAAFWFGWPFVLVIALLPRYLIRTFRQNIVPNDVDTMRLVRKYQPDINLYTHPMLGGKLAPKDELDNEVDEDVPEEVERTSGSESIKMERMRLRQEEQGVHNEGRRASDLETGIARKSLGQRPGIRNSLDSSRFGIHSQGRGSAVDMSTGMEQPPSRGYGFTMEEGGVAIQRMQSRLSQTSSHHSRSRWHRSNPNTSDPPFAAKFPTGMSRIRERAGSILSRKRADTSATHRSSEKVVPPTPTKTGFLSTLTRHHGHHRQEDPSVGSPFKGHNRENWEAGEEAQPGQESRSGYDNTPPDLPHA</sequence>
<evidence type="ECO:0000256" key="11">
    <source>
        <dbReference type="ARBA" id="ARBA00023136"/>
    </source>
</evidence>
<dbReference type="Pfam" id="PF16212">
    <property type="entry name" value="PhoLip_ATPase_C"/>
    <property type="match status" value="1"/>
</dbReference>
<evidence type="ECO:0000256" key="18">
    <source>
        <dbReference type="SAM" id="MobiDB-lite"/>
    </source>
</evidence>
<feature type="transmembrane region" description="Helical" evidence="17">
    <location>
        <begin position="1156"/>
        <end position="1178"/>
    </location>
</feature>
<dbReference type="InterPro" id="IPR001757">
    <property type="entry name" value="P_typ_ATPase"/>
</dbReference>
<feature type="binding site" evidence="15">
    <location>
        <position position="1020"/>
    </location>
    <ligand>
        <name>ATP</name>
        <dbReference type="ChEBI" id="CHEBI:30616"/>
    </ligand>
</feature>
<dbReference type="Pfam" id="PF16209">
    <property type="entry name" value="PhoLip_ATPase_N"/>
    <property type="match status" value="1"/>
</dbReference>
<feature type="transmembrane region" description="Helical" evidence="17">
    <location>
        <begin position="1077"/>
        <end position="1099"/>
    </location>
</feature>
<feature type="binding site" evidence="15">
    <location>
        <position position="864"/>
    </location>
    <ligand>
        <name>ATP</name>
        <dbReference type="ChEBI" id="CHEBI:30616"/>
    </ligand>
</feature>
<feature type="binding site" evidence="15">
    <location>
        <position position="539"/>
    </location>
    <ligand>
        <name>ATP</name>
        <dbReference type="ChEBI" id="CHEBI:30616"/>
    </ligand>
</feature>
<keyword evidence="7 15" id="KW-0067">ATP-binding</keyword>
<dbReference type="Pfam" id="PF13246">
    <property type="entry name" value="Cation_ATPase"/>
    <property type="match status" value="1"/>
</dbReference>
<evidence type="ECO:0000256" key="12">
    <source>
        <dbReference type="ARBA" id="ARBA00034036"/>
    </source>
</evidence>
<feature type="compositionally biased region" description="Acidic residues" evidence="18">
    <location>
        <begin position="1326"/>
        <end position="1336"/>
    </location>
</feature>
<reference evidence="19" key="1">
    <citation type="submission" date="2016-06" db="EMBL/GenBank/DDBJ databases">
        <authorList>
            <person name="Cuomo C."/>
            <person name="Litvintseva A."/>
            <person name="Heitman J."/>
            <person name="Chen Y."/>
            <person name="Sun S."/>
            <person name="Springer D."/>
            <person name="Dromer F."/>
            <person name="Young S."/>
            <person name="Zeng Q."/>
            <person name="Chapman S."/>
            <person name="Gujja S."/>
            <person name="Saif S."/>
            <person name="Birren B."/>
        </authorList>
    </citation>
    <scope>NUCLEOTIDE SEQUENCE</scope>
    <source>
        <strain evidence="19">CBS 7841</strain>
    </source>
</reference>
<feature type="binding site" evidence="15">
    <location>
        <position position="863"/>
    </location>
    <ligand>
        <name>ATP</name>
        <dbReference type="ChEBI" id="CHEBI:30616"/>
    </ligand>
</feature>
<evidence type="ECO:0000256" key="16">
    <source>
        <dbReference type="PIRSR" id="PIRSR606539-3"/>
    </source>
</evidence>
<dbReference type="Gene3D" id="2.70.150.10">
    <property type="entry name" value="Calcium-transporting ATPase, cytoplasmic transduction domain A"/>
    <property type="match status" value="1"/>
</dbReference>
<keyword evidence="3" id="KW-0597">Phosphoprotein</keyword>
<dbReference type="InterPro" id="IPR018303">
    <property type="entry name" value="ATPase_P-typ_P_site"/>
</dbReference>
<gene>
    <name evidence="19" type="ORF">L203_104067</name>
</gene>
<feature type="transmembrane region" description="Helical" evidence="17">
    <location>
        <begin position="420"/>
        <end position="438"/>
    </location>
</feature>
<dbReference type="SUPFAM" id="SSF81665">
    <property type="entry name" value="Calcium ATPase, transmembrane domain M"/>
    <property type="match status" value="1"/>
</dbReference>
<feature type="transmembrane region" description="Helical" evidence="17">
    <location>
        <begin position="1190"/>
        <end position="1210"/>
    </location>
</feature>
<dbReference type="SFLD" id="SFLDG00002">
    <property type="entry name" value="C1.7:_P-type_atpase_like"/>
    <property type="match status" value="1"/>
</dbReference>
<dbReference type="OrthoDB" id="377733at2759"/>
<dbReference type="FunFam" id="3.40.50.1000:FF:000001">
    <property type="entry name" value="Phospholipid-transporting ATPase IC"/>
    <property type="match status" value="1"/>
</dbReference>
<dbReference type="InterPro" id="IPR023298">
    <property type="entry name" value="ATPase_P-typ_TM_dom_sf"/>
</dbReference>
<evidence type="ECO:0000256" key="9">
    <source>
        <dbReference type="ARBA" id="ARBA00022967"/>
    </source>
</evidence>
<name>A0A1E3IBK0_9TREE</name>
<comment type="subcellular location">
    <subcellularLocation>
        <location evidence="1 17">Membrane</location>
        <topology evidence="1 17">Multi-pass membrane protein</topology>
    </subcellularLocation>
</comment>
<evidence type="ECO:0000256" key="2">
    <source>
        <dbReference type="ARBA" id="ARBA00008109"/>
    </source>
</evidence>
<dbReference type="InterPro" id="IPR023299">
    <property type="entry name" value="ATPase_P-typ_cyto_dom_N"/>
</dbReference>
<dbReference type="SUPFAM" id="SSF56784">
    <property type="entry name" value="HAD-like"/>
    <property type="match status" value="1"/>
</dbReference>
<evidence type="ECO:0000256" key="10">
    <source>
        <dbReference type="ARBA" id="ARBA00022989"/>
    </source>
</evidence>
<dbReference type="InterPro" id="IPR008250">
    <property type="entry name" value="ATPase_P-typ_transduc_dom_A_sf"/>
</dbReference>
<evidence type="ECO:0000256" key="15">
    <source>
        <dbReference type="PIRSR" id="PIRSR606539-2"/>
    </source>
</evidence>
<feature type="binding site" evidence="15">
    <location>
        <position position="540"/>
    </location>
    <ligand>
        <name>ATP</name>
        <dbReference type="ChEBI" id="CHEBI:30616"/>
    </ligand>
</feature>
<feature type="region of interest" description="Disordered" evidence="18">
    <location>
        <begin position="1435"/>
        <end position="1564"/>
    </location>
</feature>
<keyword evidence="10 17" id="KW-1133">Transmembrane helix</keyword>
<dbReference type="InterPro" id="IPR032631">
    <property type="entry name" value="P-type_ATPase_N"/>
</dbReference>
<feature type="binding site" evidence="15">
    <location>
        <position position="862"/>
    </location>
    <ligand>
        <name>ATP</name>
        <dbReference type="ChEBI" id="CHEBI:30616"/>
    </ligand>
</feature>
<evidence type="ECO:0000256" key="14">
    <source>
        <dbReference type="PIRSR" id="PIRSR606539-1"/>
    </source>
</evidence>
<comment type="catalytic activity">
    <reaction evidence="12 17">
        <text>ATP + H2O + phospholipidSide 1 = ADP + phosphate + phospholipidSide 2.</text>
        <dbReference type="EC" id="7.6.2.1"/>
    </reaction>
</comment>
<dbReference type="RefSeq" id="XP_066069553.1">
    <property type="nucleotide sequence ID" value="XM_066213456.1"/>
</dbReference>
<accession>A0A1E3IBK0</accession>
<dbReference type="InterPro" id="IPR032630">
    <property type="entry name" value="P_typ_ATPase_c"/>
</dbReference>
<keyword evidence="4 17" id="KW-0812">Transmembrane</keyword>
<dbReference type="Gene3D" id="3.40.1110.10">
    <property type="entry name" value="Calcium-transporting ATPase, cytoplasmic domain N"/>
    <property type="match status" value="2"/>
</dbReference>
<evidence type="ECO:0000256" key="6">
    <source>
        <dbReference type="ARBA" id="ARBA00022741"/>
    </source>
</evidence>
<dbReference type="NCBIfam" id="TIGR01494">
    <property type="entry name" value="ATPase_P-type"/>
    <property type="match status" value="1"/>
</dbReference>
<dbReference type="NCBIfam" id="TIGR01652">
    <property type="entry name" value="ATPase-Plipid"/>
    <property type="match status" value="1"/>
</dbReference>
<dbReference type="InterPro" id="IPR036412">
    <property type="entry name" value="HAD-like_sf"/>
</dbReference>
<feature type="binding site" evidence="16">
    <location>
        <position position="540"/>
    </location>
    <ligand>
        <name>Mg(2+)</name>
        <dbReference type="ChEBI" id="CHEBI:18420"/>
    </ligand>
</feature>
<feature type="binding site" evidence="15">
    <location>
        <position position="721"/>
    </location>
    <ligand>
        <name>ATP</name>
        <dbReference type="ChEBI" id="CHEBI:30616"/>
    </ligand>
</feature>
<comment type="catalytic activity">
    <reaction evidence="13">
        <text>a 1,2-diacyl-sn-glycero-3-phosphoethanolamine(out) + ATP + H2O = a 1,2-diacyl-sn-glycero-3-phosphoethanolamine(in) + ADP + phosphate + H(+)</text>
        <dbReference type="Rhea" id="RHEA:66132"/>
        <dbReference type="ChEBI" id="CHEBI:15377"/>
        <dbReference type="ChEBI" id="CHEBI:15378"/>
        <dbReference type="ChEBI" id="CHEBI:30616"/>
        <dbReference type="ChEBI" id="CHEBI:43474"/>
        <dbReference type="ChEBI" id="CHEBI:64612"/>
        <dbReference type="ChEBI" id="CHEBI:456216"/>
    </reaction>
    <physiologicalReaction direction="left-to-right" evidence="13">
        <dbReference type="Rhea" id="RHEA:66133"/>
    </physiologicalReaction>
</comment>
<feature type="binding site" evidence="15">
    <location>
        <position position="538"/>
    </location>
    <ligand>
        <name>ATP</name>
        <dbReference type="ChEBI" id="CHEBI:30616"/>
    </ligand>
</feature>
<dbReference type="GeneID" id="91088277"/>
<dbReference type="VEuPathDB" id="FungiDB:L203_04484"/>
<dbReference type="GO" id="GO:0140326">
    <property type="term" value="F:ATPase-coupled intramembrane lipid transporter activity"/>
    <property type="evidence" value="ECO:0007669"/>
    <property type="project" value="UniProtKB-EC"/>
</dbReference>
<feature type="binding site" evidence="15">
    <location>
        <position position="746"/>
    </location>
    <ligand>
        <name>ATP</name>
        <dbReference type="ChEBI" id="CHEBI:30616"/>
    </ligand>
</feature>
<keyword evidence="9 17" id="KW-1278">Translocase</keyword>
<dbReference type="InterPro" id="IPR023214">
    <property type="entry name" value="HAD_sf"/>
</dbReference>
<feature type="transmembrane region" description="Helical" evidence="17">
    <location>
        <begin position="1263"/>
        <end position="1283"/>
    </location>
</feature>
<evidence type="ECO:0000256" key="1">
    <source>
        <dbReference type="ARBA" id="ARBA00004141"/>
    </source>
</evidence>
<dbReference type="GO" id="GO:0005524">
    <property type="term" value="F:ATP binding"/>
    <property type="evidence" value="ECO:0007669"/>
    <property type="project" value="UniProtKB-UniRule"/>
</dbReference>
<evidence type="ECO:0000256" key="3">
    <source>
        <dbReference type="ARBA" id="ARBA00022553"/>
    </source>
</evidence>
<dbReference type="SUPFAM" id="SSF81660">
    <property type="entry name" value="Metal cation-transporting ATPase, ATP-binding domain N"/>
    <property type="match status" value="1"/>
</dbReference>
<keyword evidence="8 16" id="KW-0460">Magnesium</keyword>
<comment type="similarity">
    <text evidence="2 17">Belongs to the cation transport ATPase (P-type) (TC 3.A.3) family. Type IV subfamily.</text>
</comment>
<dbReference type="GO" id="GO:0045332">
    <property type="term" value="P:phospholipid translocation"/>
    <property type="evidence" value="ECO:0007669"/>
    <property type="project" value="TreeGrafter"/>
</dbReference>
<evidence type="ECO:0000256" key="4">
    <source>
        <dbReference type="ARBA" id="ARBA00022692"/>
    </source>
</evidence>